<evidence type="ECO:0000259" key="11">
    <source>
        <dbReference type="PROSITE" id="PS50929"/>
    </source>
</evidence>
<dbReference type="Gene3D" id="3.40.50.300">
    <property type="entry name" value="P-loop containing nucleotide triphosphate hydrolases"/>
    <property type="match status" value="1"/>
</dbReference>
<protein>
    <submittedName>
        <fullName evidence="12">Putative multidrug resistance ABC transporter ATP-binding/permease protein YheI</fullName>
        <ecNumber evidence="12">3.6.3.-</ecNumber>
    </submittedName>
</protein>
<feature type="transmembrane region" description="Helical" evidence="9">
    <location>
        <begin position="128"/>
        <end position="151"/>
    </location>
</feature>
<comment type="subcellular location">
    <subcellularLocation>
        <location evidence="1">Cell membrane</location>
        <topology evidence="1">Multi-pass membrane protein</topology>
    </subcellularLocation>
</comment>
<evidence type="ECO:0000259" key="10">
    <source>
        <dbReference type="PROSITE" id="PS50893"/>
    </source>
</evidence>
<organism evidence="12 13">
    <name type="scientific">Saltatorellus ferox</name>
    <dbReference type="NCBI Taxonomy" id="2528018"/>
    <lineage>
        <taxon>Bacteria</taxon>
        <taxon>Pseudomonadati</taxon>
        <taxon>Planctomycetota</taxon>
        <taxon>Planctomycetia</taxon>
        <taxon>Planctomycetia incertae sedis</taxon>
        <taxon>Saltatorellus</taxon>
    </lineage>
</organism>
<evidence type="ECO:0000256" key="1">
    <source>
        <dbReference type="ARBA" id="ARBA00004651"/>
    </source>
</evidence>
<keyword evidence="6 12" id="KW-0067">ATP-binding</keyword>
<feature type="transmembrane region" description="Helical" evidence="9">
    <location>
        <begin position="54"/>
        <end position="75"/>
    </location>
</feature>
<dbReference type="Pfam" id="PF00005">
    <property type="entry name" value="ABC_tran"/>
    <property type="match status" value="1"/>
</dbReference>
<dbReference type="CDD" id="cd18541">
    <property type="entry name" value="ABC_6TM_TmrB_like"/>
    <property type="match status" value="1"/>
</dbReference>
<accession>A0A518EWK0</accession>
<dbReference type="GO" id="GO:0005886">
    <property type="term" value="C:plasma membrane"/>
    <property type="evidence" value="ECO:0007669"/>
    <property type="project" value="UniProtKB-SubCell"/>
</dbReference>
<dbReference type="EMBL" id="CP036434">
    <property type="protein sequence ID" value="QDV08474.1"/>
    <property type="molecule type" value="Genomic_DNA"/>
</dbReference>
<dbReference type="Gene3D" id="1.20.1560.10">
    <property type="entry name" value="ABC transporter type 1, transmembrane domain"/>
    <property type="match status" value="1"/>
</dbReference>
<dbReference type="InterPro" id="IPR011527">
    <property type="entry name" value="ABC1_TM_dom"/>
</dbReference>
<keyword evidence="3" id="KW-1003">Cell membrane</keyword>
<evidence type="ECO:0000256" key="3">
    <source>
        <dbReference type="ARBA" id="ARBA00022475"/>
    </source>
</evidence>
<keyword evidence="7 9" id="KW-1133">Transmembrane helix</keyword>
<dbReference type="GO" id="GO:0005524">
    <property type="term" value="F:ATP binding"/>
    <property type="evidence" value="ECO:0007669"/>
    <property type="project" value="UniProtKB-KW"/>
</dbReference>
<feature type="transmembrane region" description="Helical" evidence="9">
    <location>
        <begin position="157"/>
        <end position="176"/>
    </location>
</feature>
<dbReference type="GO" id="GO:0016887">
    <property type="term" value="F:ATP hydrolysis activity"/>
    <property type="evidence" value="ECO:0007669"/>
    <property type="project" value="InterPro"/>
</dbReference>
<evidence type="ECO:0000256" key="5">
    <source>
        <dbReference type="ARBA" id="ARBA00022741"/>
    </source>
</evidence>
<dbReference type="PROSITE" id="PS50929">
    <property type="entry name" value="ABC_TM1F"/>
    <property type="match status" value="1"/>
</dbReference>
<keyword evidence="12" id="KW-0378">Hydrolase</keyword>
<sequence>MAILLRFFRRFLLYKAPLLLGLLSIPLAQLADVGITLLVGNSLDRAKDATDAEWIQTVLLWMAVYAVGHCVMRFYQRWLIVVVSRRVEVDLKNELFKKLTSLPFSFHDRSRSGDVVSRLTSDVEAVRMVLGPGIMYTLGALIIVPISLAILFTIQPLLAVLMVLPMFAMGFTMKLLSGRLHRQSTAVQESIAGISHRAQENFGGIRIVKGYSREDQQARLFEVTSAENRNNQIELGNARGLTNAAIHGSFDTTFAVILAVGGIAAVDRTLPVGDLFKFIDLTLKVFWPLIAIGWILGMLPRAVASGERIEELLDEENSIQDGDLKLDVSEIEGSVAFENVSFTYERGTRPALSGISVQIAAGETLGIVGPTGSGKSTLLNLVGRLFEADSGHVLVDDHSVRDLPLDTLRGSLGYVPQDSFLFSEAYDENIRFGADGEISDEEIDRLIERVAMKDEVAEFSEGKKTLVGERGVTLSGGQRQRTCIARALARNPKILVLDDCLSAVDTETERQLLGSLQAAGHGRTVLVAAHRLTTVQRAHKILVLTAEGGVETIGTHEELRSRPGWYADTWEQQQRTESLAQSIEREVAEAANASAGRQA</sequence>
<dbReference type="FunFam" id="3.40.50.300:FF:000221">
    <property type="entry name" value="Multidrug ABC transporter ATP-binding protein"/>
    <property type="match status" value="1"/>
</dbReference>
<feature type="transmembrane region" description="Helical" evidence="9">
    <location>
        <begin position="285"/>
        <end position="304"/>
    </location>
</feature>
<keyword evidence="8 9" id="KW-0472">Membrane</keyword>
<evidence type="ECO:0000256" key="9">
    <source>
        <dbReference type="SAM" id="Phobius"/>
    </source>
</evidence>
<feature type="domain" description="ABC transmembrane type-1" evidence="11">
    <location>
        <begin position="27"/>
        <end position="301"/>
    </location>
</feature>
<dbReference type="InterPro" id="IPR003439">
    <property type="entry name" value="ABC_transporter-like_ATP-bd"/>
</dbReference>
<dbReference type="SUPFAM" id="SSF52540">
    <property type="entry name" value="P-loop containing nucleoside triphosphate hydrolases"/>
    <property type="match status" value="1"/>
</dbReference>
<name>A0A518EWK0_9BACT</name>
<dbReference type="PROSITE" id="PS50893">
    <property type="entry name" value="ABC_TRANSPORTER_2"/>
    <property type="match status" value="1"/>
</dbReference>
<keyword evidence="2" id="KW-0813">Transport</keyword>
<dbReference type="GO" id="GO:0015421">
    <property type="term" value="F:ABC-type oligopeptide transporter activity"/>
    <property type="evidence" value="ECO:0007669"/>
    <property type="project" value="TreeGrafter"/>
</dbReference>
<dbReference type="SUPFAM" id="SSF90123">
    <property type="entry name" value="ABC transporter transmembrane region"/>
    <property type="match status" value="1"/>
</dbReference>
<dbReference type="InterPro" id="IPR027417">
    <property type="entry name" value="P-loop_NTPase"/>
</dbReference>
<keyword evidence="13" id="KW-1185">Reference proteome</keyword>
<evidence type="ECO:0000256" key="4">
    <source>
        <dbReference type="ARBA" id="ARBA00022692"/>
    </source>
</evidence>
<dbReference type="AlphaFoldDB" id="A0A518EWK0"/>
<keyword evidence="5" id="KW-0547">Nucleotide-binding</keyword>
<feature type="domain" description="ABC transporter" evidence="10">
    <location>
        <begin position="335"/>
        <end position="572"/>
    </location>
</feature>
<evidence type="ECO:0000256" key="2">
    <source>
        <dbReference type="ARBA" id="ARBA00022448"/>
    </source>
</evidence>
<evidence type="ECO:0000313" key="12">
    <source>
        <dbReference type="EMBL" id="QDV08474.1"/>
    </source>
</evidence>
<dbReference type="Pfam" id="PF00664">
    <property type="entry name" value="ABC_membrane"/>
    <property type="match status" value="1"/>
</dbReference>
<keyword evidence="4 9" id="KW-0812">Transmembrane</keyword>
<dbReference type="InterPro" id="IPR003593">
    <property type="entry name" value="AAA+_ATPase"/>
</dbReference>
<dbReference type="RefSeq" id="WP_419190400.1">
    <property type="nucleotide sequence ID" value="NZ_CP036434.1"/>
</dbReference>
<dbReference type="EC" id="3.6.3.-" evidence="12"/>
<evidence type="ECO:0000256" key="8">
    <source>
        <dbReference type="ARBA" id="ARBA00023136"/>
    </source>
</evidence>
<evidence type="ECO:0000313" key="13">
    <source>
        <dbReference type="Proteomes" id="UP000320390"/>
    </source>
</evidence>
<dbReference type="PANTHER" id="PTHR43394">
    <property type="entry name" value="ATP-DEPENDENT PERMEASE MDL1, MITOCHONDRIAL"/>
    <property type="match status" value="1"/>
</dbReference>
<dbReference type="InterPro" id="IPR039421">
    <property type="entry name" value="Type_1_exporter"/>
</dbReference>
<proteinExistence type="predicted"/>
<evidence type="ECO:0000256" key="6">
    <source>
        <dbReference type="ARBA" id="ARBA00022840"/>
    </source>
</evidence>
<dbReference type="PANTHER" id="PTHR43394:SF1">
    <property type="entry name" value="ATP-BINDING CASSETTE SUB-FAMILY B MEMBER 10, MITOCHONDRIAL"/>
    <property type="match status" value="1"/>
</dbReference>
<reference evidence="12 13" key="1">
    <citation type="submission" date="2019-02" db="EMBL/GenBank/DDBJ databases">
        <title>Deep-cultivation of Planctomycetes and their phenomic and genomic characterization uncovers novel biology.</title>
        <authorList>
            <person name="Wiegand S."/>
            <person name="Jogler M."/>
            <person name="Boedeker C."/>
            <person name="Pinto D."/>
            <person name="Vollmers J."/>
            <person name="Rivas-Marin E."/>
            <person name="Kohn T."/>
            <person name="Peeters S.H."/>
            <person name="Heuer A."/>
            <person name="Rast P."/>
            <person name="Oberbeckmann S."/>
            <person name="Bunk B."/>
            <person name="Jeske O."/>
            <person name="Meyerdierks A."/>
            <person name="Storesund J.E."/>
            <person name="Kallscheuer N."/>
            <person name="Luecker S."/>
            <person name="Lage O.M."/>
            <person name="Pohl T."/>
            <person name="Merkel B.J."/>
            <person name="Hornburger P."/>
            <person name="Mueller R.-W."/>
            <person name="Bruemmer F."/>
            <person name="Labrenz M."/>
            <person name="Spormann A.M."/>
            <person name="Op den Camp H."/>
            <person name="Overmann J."/>
            <person name="Amann R."/>
            <person name="Jetten M.S.M."/>
            <person name="Mascher T."/>
            <person name="Medema M.H."/>
            <person name="Devos D.P."/>
            <person name="Kaster A.-K."/>
            <person name="Ovreas L."/>
            <person name="Rohde M."/>
            <person name="Galperin M.Y."/>
            <person name="Jogler C."/>
        </authorList>
    </citation>
    <scope>NUCLEOTIDE SEQUENCE [LARGE SCALE GENOMIC DNA]</scope>
    <source>
        <strain evidence="12 13">Poly30</strain>
    </source>
</reference>
<evidence type="ECO:0000256" key="7">
    <source>
        <dbReference type="ARBA" id="ARBA00022989"/>
    </source>
</evidence>
<gene>
    <name evidence="12" type="primary">yheI</name>
    <name evidence="12" type="ORF">Poly30_40210</name>
</gene>
<dbReference type="Proteomes" id="UP000320390">
    <property type="component" value="Chromosome"/>
</dbReference>
<dbReference type="SMART" id="SM00382">
    <property type="entry name" value="AAA"/>
    <property type="match status" value="1"/>
</dbReference>
<dbReference type="InterPro" id="IPR036640">
    <property type="entry name" value="ABC1_TM_sf"/>
</dbReference>